<accession>A0AAV5QUB0</accession>
<feature type="transmembrane region" description="Helical" evidence="2">
    <location>
        <begin position="38"/>
        <end position="58"/>
    </location>
</feature>
<protein>
    <submittedName>
        <fullName evidence="3">Uncharacterized protein</fullName>
    </submittedName>
</protein>
<dbReference type="Proteomes" id="UP001360560">
    <property type="component" value="Unassembled WGS sequence"/>
</dbReference>
<comment type="caution">
    <text evidence="3">The sequence shown here is derived from an EMBL/GenBank/DDBJ whole genome shotgun (WGS) entry which is preliminary data.</text>
</comment>
<dbReference type="GeneID" id="90075698"/>
<gene>
    <name evidence="3" type="ORF">DASC09_050480</name>
</gene>
<keyword evidence="2" id="KW-0812">Transmembrane</keyword>
<feature type="compositionally biased region" description="Polar residues" evidence="1">
    <location>
        <begin position="598"/>
        <end position="614"/>
    </location>
</feature>
<evidence type="ECO:0000313" key="3">
    <source>
        <dbReference type="EMBL" id="GMM37723.1"/>
    </source>
</evidence>
<evidence type="ECO:0000313" key="4">
    <source>
        <dbReference type="Proteomes" id="UP001360560"/>
    </source>
</evidence>
<evidence type="ECO:0000256" key="2">
    <source>
        <dbReference type="SAM" id="Phobius"/>
    </source>
</evidence>
<feature type="region of interest" description="Disordered" evidence="1">
    <location>
        <begin position="572"/>
        <end position="614"/>
    </location>
</feature>
<organism evidence="3 4">
    <name type="scientific">Saccharomycopsis crataegensis</name>
    <dbReference type="NCBI Taxonomy" id="43959"/>
    <lineage>
        <taxon>Eukaryota</taxon>
        <taxon>Fungi</taxon>
        <taxon>Dikarya</taxon>
        <taxon>Ascomycota</taxon>
        <taxon>Saccharomycotina</taxon>
        <taxon>Saccharomycetes</taxon>
        <taxon>Saccharomycopsidaceae</taxon>
        <taxon>Saccharomycopsis</taxon>
    </lineage>
</organism>
<feature type="compositionally biased region" description="Low complexity" evidence="1">
    <location>
        <begin position="572"/>
        <end position="594"/>
    </location>
</feature>
<sequence length="614" mass="70496">MNVDRSNVNSSTNGSKYFGFGSQILSAAKDVEPMLLSLYLFGGITIILTILAGLLFFIREYAYNFKSRKSRQSVIENNLDYHWNRTANNREVLTSQKSDIWKELDHHGSYWSSKIVSSAPMVSDGTFSQSPSLKSPSGRICEKSDSSFEEHLFLSAMPEQKNYTQIPIQREISMRHQLLPPPAPLDVVSAREAFSVGNRFFFYTGVHGDFNSSGKIVYGTDDLMKLCPKNVEFPVTPRLEVDDFAFNRKNHFDIEKWVANPLFSVNMERYNSVWKVDRAIRELSLFLTNNKTSPIVSGDSVTKKILIVKLLVFGANDKNFSNPNIYLAEFNNLMERIISTGTIFNLLQDANDMICGALVDFVLRYIWCHLRYMSRDHKAIDRQFETWKLGSPYIQRHHVLFRYLCATQLGIYTVGNLNLQRLKDTENKLSTMMNFMAVDSSCNDYLGFIPVISQAVEFVDRVASQRMFYDLILVIIEKHKDCCMNDYLIEDEDNLKPLIQHGFWVKNDAQVREIAQEIHLMVVEKYPQTMSWWKDIEGGRRYIGPLSFRFKENMNDVLKGKSKKSQARMEINNNNSDSKNVINPSDNSSSNNIDNGDRCNNSASNMSFPGSFNF</sequence>
<dbReference type="AlphaFoldDB" id="A0AAV5QUB0"/>
<keyword evidence="4" id="KW-1185">Reference proteome</keyword>
<proteinExistence type="predicted"/>
<name>A0AAV5QUB0_9ASCO</name>
<keyword evidence="2" id="KW-0472">Membrane</keyword>
<dbReference type="RefSeq" id="XP_064854719.1">
    <property type="nucleotide sequence ID" value="XM_064998647.1"/>
</dbReference>
<reference evidence="3 4" key="1">
    <citation type="journal article" date="2023" name="Elife">
        <title>Identification of key yeast species and microbe-microbe interactions impacting larval growth of Drosophila in the wild.</title>
        <authorList>
            <person name="Mure A."/>
            <person name="Sugiura Y."/>
            <person name="Maeda R."/>
            <person name="Honda K."/>
            <person name="Sakurai N."/>
            <person name="Takahashi Y."/>
            <person name="Watada M."/>
            <person name="Katoh T."/>
            <person name="Gotoh A."/>
            <person name="Gotoh Y."/>
            <person name="Taniguchi I."/>
            <person name="Nakamura K."/>
            <person name="Hayashi T."/>
            <person name="Katayama T."/>
            <person name="Uemura T."/>
            <person name="Hattori Y."/>
        </authorList>
    </citation>
    <scope>NUCLEOTIDE SEQUENCE [LARGE SCALE GENOMIC DNA]</scope>
    <source>
        <strain evidence="3 4">SC-9</strain>
    </source>
</reference>
<keyword evidence="2" id="KW-1133">Transmembrane helix</keyword>
<evidence type="ECO:0000256" key="1">
    <source>
        <dbReference type="SAM" id="MobiDB-lite"/>
    </source>
</evidence>
<dbReference type="EMBL" id="BTFZ01000012">
    <property type="protein sequence ID" value="GMM37723.1"/>
    <property type="molecule type" value="Genomic_DNA"/>
</dbReference>